<feature type="domain" description="Transglycosylase SLT" evidence="3">
    <location>
        <begin position="618"/>
        <end position="722"/>
    </location>
</feature>
<feature type="region of interest" description="Disordered" evidence="1">
    <location>
        <begin position="29"/>
        <end position="50"/>
    </location>
</feature>
<evidence type="ECO:0000259" key="3">
    <source>
        <dbReference type="Pfam" id="PF01464"/>
    </source>
</evidence>
<evidence type="ECO:0000256" key="2">
    <source>
        <dbReference type="SAM" id="SignalP"/>
    </source>
</evidence>
<dbReference type="PANTHER" id="PTHR37423">
    <property type="entry name" value="SOLUBLE LYTIC MUREIN TRANSGLYCOSYLASE-RELATED"/>
    <property type="match status" value="1"/>
</dbReference>
<dbReference type="Pfam" id="PF01464">
    <property type="entry name" value="SLT"/>
    <property type="match status" value="1"/>
</dbReference>
<dbReference type="PROSITE" id="PS51257">
    <property type="entry name" value="PROKAR_LIPOPROTEIN"/>
    <property type="match status" value="1"/>
</dbReference>
<dbReference type="InterPro" id="IPR023346">
    <property type="entry name" value="Lysozyme-like_dom_sf"/>
</dbReference>
<feature type="signal peptide" evidence="2">
    <location>
        <begin position="1"/>
        <end position="27"/>
    </location>
</feature>
<dbReference type="Pfam" id="PF13174">
    <property type="entry name" value="TPR_6"/>
    <property type="match status" value="1"/>
</dbReference>
<dbReference type="EMBL" id="LGKN01000005">
    <property type="protein sequence ID" value="KPL87890.1"/>
    <property type="molecule type" value="Genomic_DNA"/>
</dbReference>
<dbReference type="InterPro" id="IPR011990">
    <property type="entry name" value="TPR-like_helical_dom_sf"/>
</dbReference>
<protein>
    <recommendedName>
        <fullName evidence="3">Transglycosylase SLT domain-containing protein</fullName>
    </recommendedName>
</protein>
<dbReference type="SUPFAM" id="SSF48452">
    <property type="entry name" value="TPR-like"/>
    <property type="match status" value="2"/>
</dbReference>
<dbReference type="Gene3D" id="1.25.40.10">
    <property type="entry name" value="Tetratricopeptide repeat domain"/>
    <property type="match status" value="4"/>
</dbReference>
<dbReference type="CDD" id="cd13401">
    <property type="entry name" value="Slt70-like"/>
    <property type="match status" value="1"/>
</dbReference>
<feature type="region of interest" description="Disordered" evidence="1">
    <location>
        <begin position="508"/>
        <end position="530"/>
    </location>
</feature>
<keyword evidence="2" id="KW-0732">Signal</keyword>
<evidence type="ECO:0000313" key="5">
    <source>
        <dbReference type="Proteomes" id="UP000050502"/>
    </source>
</evidence>
<dbReference type="Proteomes" id="UP000050502">
    <property type="component" value="Unassembled WGS sequence"/>
</dbReference>
<reference evidence="4 5" key="1">
    <citation type="submission" date="2015-07" db="EMBL/GenBank/DDBJ databases">
        <title>Whole genome sequence of Ardenticatena maritima DSM 23922.</title>
        <authorList>
            <person name="Hemp J."/>
            <person name="Ward L.M."/>
            <person name="Pace L.A."/>
            <person name="Fischer W.W."/>
        </authorList>
    </citation>
    <scope>NUCLEOTIDE SEQUENCE [LARGE SCALE GENOMIC DNA]</scope>
    <source>
        <strain evidence="4 5">110S</strain>
    </source>
</reference>
<dbReference type="AlphaFoldDB" id="A0A0N8GRZ7"/>
<sequence>MRTQRHRAQICGVLCALFLLIITGACRPTPPDTTPTPEPTATPTIVPPTPTPAPAERLALAREAARLGELETAEGHYLALQEDPTLADTALWELGVLYEREERFLQASVVFQALLQRHPESPFAPYAHFRLGQRLAALGEYDAAVHHYLAYDAARDAADDAVALALARAYAALGRTEDAIAAYERRYRLADARGDRVQRALTARTLGDIYADLAMWDAAASWYRAALRDSRVPSFRATLIAAIANADLARGRLPLALHWWRTLIAEHGDTPEAFAALQALAEHGHPVAPLDECRVLALNGLWDAAVQTCWALLETDDIAEAHWWAAIAFKNAGNWQQAWREFDKIVQTHPESDLQDDALLEQARVDAAQGDTESAVAAYAQLATSDSPLAATALWESAHLLHSTSPERAATLYEALAQRFPNDTHAADALWSAGMLRYRLGETPTALADWERLAAYDGWQTQATFWQGKALAAMGDTDAARARWQTTAQSGFDFYVLRARDLLDSPPAPRTTRTLTSFTPAPDTPPPTTAAWERAEELRRLGLSEEARTAYLALFEELAQDAPDSLIAAATTLYAQGEYALSIAAARILMRTHGWTPETAPTDVARLAYPLPFAALLNDASRTYQLDPLLLAAVIYQESRWERRATSSAAARGLMQVIPATREWIAARLGEPTTDRDLYRVPVAVRFGAFYLNYVLQQFDDDVFAALAGYNGGPGNAARWHDPDPDLFVENITFAETRTYVEAVYTHWGAYRAVWGR</sequence>
<organism evidence="4 5">
    <name type="scientific">Ardenticatena maritima</name>
    <dbReference type="NCBI Taxonomy" id="872965"/>
    <lineage>
        <taxon>Bacteria</taxon>
        <taxon>Bacillati</taxon>
        <taxon>Chloroflexota</taxon>
        <taxon>Ardenticatenia</taxon>
        <taxon>Ardenticatenales</taxon>
        <taxon>Ardenticatenaceae</taxon>
        <taxon>Ardenticatena</taxon>
    </lineage>
</organism>
<dbReference type="InterPro" id="IPR008258">
    <property type="entry name" value="Transglycosylase_SLT_dom_1"/>
</dbReference>
<evidence type="ECO:0000313" key="4">
    <source>
        <dbReference type="EMBL" id="KPL87890.1"/>
    </source>
</evidence>
<comment type="caution">
    <text evidence="4">The sequence shown here is derived from an EMBL/GenBank/DDBJ whole genome shotgun (WGS) entry which is preliminary data.</text>
</comment>
<dbReference type="Pfam" id="PF13432">
    <property type="entry name" value="TPR_16"/>
    <property type="match status" value="2"/>
</dbReference>
<evidence type="ECO:0000256" key="1">
    <source>
        <dbReference type="SAM" id="MobiDB-lite"/>
    </source>
</evidence>
<dbReference type="SUPFAM" id="SSF53955">
    <property type="entry name" value="Lysozyme-like"/>
    <property type="match status" value="1"/>
</dbReference>
<accession>A0A0N8GRZ7</accession>
<name>A0A0N8GRZ7_9CHLR</name>
<dbReference type="InterPro" id="IPR019734">
    <property type="entry name" value="TPR_rpt"/>
</dbReference>
<dbReference type="Gene3D" id="1.10.530.10">
    <property type="match status" value="1"/>
</dbReference>
<feature type="chain" id="PRO_5006025848" description="Transglycosylase SLT domain-containing protein" evidence="2">
    <location>
        <begin position="28"/>
        <end position="757"/>
    </location>
</feature>
<dbReference type="PATRIC" id="fig|872965.6.peg.2080"/>
<gene>
    <name evidence="4" type="ORF">SE16_10150</name>
</gene>
<dbReference type="PANTHER" id="PTHR37423:SF5">
    <property type="entry name" value="SOLUBLE LYTIC MUREIN TRANSGLYCOSYLASE"/>
    <property type="match status" value="1"/>
</dbReference>
<proteinExistence type="predicted"/>
<dbReference type="RefSeq" id="WP_060687562.1">
    <property type="nucleotide sequence ID" value="NZ_LGKN01000005.1"/>
</dbReference>